<dbReference type="Pfam" id="PF15575">
    <property type="entry name" value="Imm49"/>
    <property type="match status" value="1"/>
</dbReference>
<dbReference type="InterPro" id="IPR029074">
    <property type="entry name" value="Imm49"/>
</dbReference>
<evidence type="ECO:0000313" key="1">
    <source>
        <dbReference type="EMBL" id="QEV52417.1"/>
    </source>
</evidence>
<dbReference type="EMBL" id="CP023691">
    <property type="protein sequence ID" value="QEV52417.1"/>
    <property type="molecule type" value="Genomic_DNA"/>
</dbReference>
<name>A0AAE6NGS8_STRPT</name>
<organism evidence="1 2">
    <name type="scientific">Streptomyces platensis</name>
    <dbReference type="NCBI Taxonomy" id="58346"/>
    <lineage>
        <taxon>Bacteria</taxon>
        <taxon>Bacillati</taxon>
        <taxon>Actinomycetota</taxon>
        <taxon>Actinomycetes</taxon>
        <taxon>Kitasatosporales</taxon>
        <taxon>Streptomycetaceae</taxon>
        <taxon>Streptomyces</taxon>
    </lineage>
</organism>
<evidence type="ECO:0000313" key="2">
    <source>
        <dbReference type="Proteomes" id="UP000325458"/>
    </source>
</evidence>
<dbReference type="KEGG" id="spla:CP981_12750"/>
<accession>A0AAE6NGS8</accession>
<reference evidence="1 2" key="1">
    <citation type="submission" date="2017-09" db="EMBL/GenBank/DDBJ databases">
        <authorList>
            <person name="Lee N."/>
            <person name="Cho B.-K."/>
        </authorList>
    </citation>
    <scope>NUCLEOTIDE SEQUENCE [LARGE SCALE GENOMIC DNA]</scope>
    <source>
        <strain evidence="1 2">ATCC 23948</strain>
    </source>
</reference>
<gene>
    <name evidence="1" type="ORF">CP981_12750</name>
</gene>
<dbReference type="AlphaFoldDB" id="A0AAE6NGS8"/>
<evidence type="ECO:0008006" key="3">
    <source>
        <dbReference type="Google" id="ProtNLM"/>
    </source>
</evidence>
<sequence length="298" mass="33587">MYQFDIRTERRSSSRMIKIPRHEFPTRNVGLLLEVLTPDLQTEIDSLSRNSEWFTTTLASAVQVLNVRCADDPTAAKLETWESCVTAMQVGSALFASARANTESVECLIDHKRRTIPAGAQSWVDAGNWLTAFWLACVCREKGRLNELCQVPVSLLRNSGAVFDEYLYHWVEALQAYWLQQPQLGDKLVAAVEGTDPDAIRHTEAGGVLRLMYPPMNLLTQLVRGDEEKFNAELVKALEWHKDHWTRDDREVNPEGFISLGLTAVTCLARDAGFTITVESEYLPEGLLDAEWVGEFPT</sequence>
<protein>
    <recommendedName>
        <fullName evidence="3">Immunity protein 49</fullName>
    </recommendedName>
</protein>
<proteinExistence type="predicted"/>
<dbReference type="Proteomes" id="UP000325458">
    <property type="component" value="Chromosome"/>
</dbReference>